<organism evidence="1 2">
    <name type="scientific">Alginatibacterium sediminis</name>
    <dbReference type="NCBI Taxonomy" id="2164068"/>
    <lineage>
        <taxon>Bacteria</taxon>
        <taxon>Pseudomonadati</taxon>
        <taxon>Pseudomonadota</taxon>
        <taxon>Gammaproteobacteria</taxon>
        <taxon>Alteromonadales</taxon>
        <taxon>Alteromonadaceae</taxon>
        <taxon>Alginatibacterium</taxon>
    </lineage>
</organism>
<keyword evidence="2" id="KW-1185">Reference proteome</keyword>
<comment type="caution">
    <text evidence="1">The sequence shown here is derived from an EMBL/GenBank/DDBJ whole genome shotgun (WGS) entry which is preliminary data.</text>
</comment>
<reference evidence="1 2" key="1">
    <citation type="submission" date="2018-09" db="EMBL/GenBank/DDBJ databases">
        <authorList>
            <person name="Wang Z."/>
        </authorList>
    </citation>
    <scope>NUCLEOTIDE SEQUENCE [LARGE SCALE GENOMIC DNA]</scope>
    <source>
        <strain evidence="1 2">ALS 81</strain>
    </source>
</reference>
<dbReference type="AlphaFoldDB" id="A0A420EFZ8"/>
<dbReference type="OrthoDB" id="5511344at2"/>
<evidence type="ECO:0000313" key="1">
    <source>
        <dbReference type="EMBL" id="RKF19590.1"/>
    </source>
</evidence>
<sequence length="396" mass="42590">MYKIGLIINPIAGIGGSVALKGSDDVAILAQQLGGVSAAKQRSRLCFEVLLEQGLSVEIITASGDMGGDLCTELGWEHQVVYDAHDPSSFLDTQAALKKIQAQQVDIVVFAGGDGTARDISAVLNEGQACLGIPAGCKIHSAVYGVSPRAAGHVLAKLVRGEMLSIAEAQVMDIDETAFRQGVVKAKRFGEMWVPQDLRYVQSVKMGGVEHEALVIEDLAAHIQELLEPGVSYIIGSGSTIDGIMQHLNLENTLLGVDLLKDGQIVGKDLTAQQLLDKISLENTHLLVTPIGGQGHLFGRGNQQLSATLLRKLSREQIWIVASKQKMKALQGRWLVCDTGDPDLDLQLSGSWNIITGYHDQIRYRVSNPEFEVSDARKLLSESPSNISASPNQPNS</sequence>
<name>A0A420EFZ8_9ALTE</name>
<dbReference type="InterPro" id="IPR039065">
    <property type="entry name" value="AcoX-like"/>
</dbReference>
<keyword evidence="1" id="KW-0808">Transferase</keyword>
<keyword evidence="1" id="KW-0418">Kinase</keyword>
<dbReference type="GO" id="GO:0005524">
    <property type="term" value="F:ATP binding"/>
    <property type="evidence" value="ECO:0007669"/>
    <property type="project" value="UniProtKB-ARBA"/>
</dbReference>
<dbReference type="InterPro" id="IPR016064">
    <property type="entry name" value="NAD/diacylglycerol_kinase_sf"/>
</dbReference>
<evidence type="ECO:0000313" key="2">
    <source>
        <dbReference type="Proteomes" id="UP000286482"/>
    </source>
</evidence>
<accession>A0A420EFZ8</accession>
<dbReference type="InterPro" id="IPR011386">
    <property type="entry name" value="Put_ATP-NAD_kin"/>
</dbReference>
<proteinExistence type="predicted"/>
<dbReference type="InterPro" id="IPR002504">
    <property type="entry name" value="NADK"/>
</dbReference>
<dbReference type="PANTHER" id="PTHR40697:SF2">
    <property type="entry name" value="ATP-NAD KINASE-RELATED"/>
    <property type="match status" value="1"/>
</dbReference>
<dbReference type="RefSeq" id="WP_120353595.1">
    <property type="nucleotide sequence ID" value="NZ_RAQO01000004.1"/>
</dbReference>
<dbReference type="Pfam" id="PF20143">
    <property type="entry name" value="NAD_kinase_C"/>
    <property type="match status" value="1"/>
</dbReference>
<dbReference type="GO" id="GO:0003951">
    <property type="term" value="F:NAD+ kinase activity"/>
    <property type="evidence" value="ECO:0007669"/>
    <property type="project" value="InterPro"/>
</dbReference>
<dbReference type="GO" id="GO:0051287">
    <property type="term" value="F:NAD binding"/>
    <property type="evidence" value="ECO:0007669"/>
    <property type="project" value="UniProtKB-ARBA"/>
</dbReference>
<dbReference type="Proteomes" id="UP000286482">
    <property type="component" value="Unassembled WGS sequence"/>
</dbReference>
<dbReference type="PANTHER" id="PTHR40697">
    <property type="entry name" value="ACETOIN CATABOLISM PROTEIN X"/>
    <property type="match status" value="1"/>
</dbReference>
<gene>
    <name evidence="1" type="ORF">DBZ36_03750</name>
</gene>
<dbReference type="GO" id="GO:0006741">
    <property type="term" value="P:NADP+ biosynthetic process"/>
    <property type="evidence" value="ECO:0007669"/>
    <property type="project" value="InterPro"/>
</dbReference>
<dbReference type="EMBL" id="RAQO01000004">
    <property type="protein sequence ID" value="RKF19590.1"/>
    <property type="molecule type" value="Genomic_DNA"/>
</dbReference>
<dbReference type="PIRSF" id="PIRSF016907">
    <property type="entry name" value="Kin_ATP-NAD"/>
    <property type="match status" value="1"/>
</dbReference>
<dbReference type="Pfam" id="PF01513">
    <property type="entry name" value="NAD_kinase"/>
    <property type="match status" value="1"/>
</dbReference>
<dbReference type="SUPFAM" id="SSF111331">
    <property type="entry name" value="NAD kinase/diacylglycerol kinase-like"/>
    <property type="match status" value="1"/>
</dbReference>
<protein>
    <submittedName>
        <fullName evidence="1">ATP-NAD kinase</fullName>
    </submittedName>
</protein>